<sequence>MSVFQSKKIHFNDTVSKKLGLENTSNLTDVQLVKNWIKKTLNEEKHRSLSKEKRDKIYLLWSSLKENSGSNTEVSDLNLDCSSQKNATSDTENDDSKKLFDFLEQHVSKHDDVPQKIKNKKTQDILVPQSTSKSHPPSGVISQDNDLDVFYSDMAKLSKSIAELCRIMSTSGMKRSHFHLEKLLSNMENIAKDYSLKNVKNNWEDALQYFKKLDLQNLHEKINTLSCQMNVIQSTFDKKNSESTNPTVDQKLLSIVNNTHNLLSLLKLLNEKISTKEVLSLDTKLSEIKNSVENNGKYTEYYTKKFVRKFEDRLDNIGSKVQNIHKDVLDQKKPTKQKLESVEILDQRLKNLEAHVKNIILKLEKKQNTPESQTIIRNLEGQISHIKDLIANNSKDQKTSQEFDQHVFRLEDYIVKTAYKTARSMLNSIDRNQNIEQIIKNNMQEYCKEIQKVYAEQTIKNFTTLYDMLVKIFQKLENPIEAQNPSISSSLSPDYHGPEESTASFQDPFHVKKFDKISGTNQNGIQSDKLSTQSFIQDTQSPTFSLNNSLDSTQNGLHGISEQNDPGCDKEKELNITNDIQQILERVSLIQHGILEDDNKIPDYISAARRAASASIMRNDMLKKTTYTEKSTTQRWNFIKRITPRGWYASIMLAIALLVSSLLLSPALIRSTFVF</sequence>
<organism evidence="4 5">
    <name type="scientific">Candidatus Liberibacter africanus PTSAPSY</name>
    <dbReference type="NCBI Taxonomy" id="1277257"/>
    <lineage>
        <taxon>Bacteria</taxon>
        <taxon>Pseudomonadati</taxon>
        <taxon>Pseudomonadota</taxon>
        <taxon>Alphaproteobacteria</taxon>
        <taxon>Hyphomicrobiales</taxon>
        <taxon>Rhizobiaceae</taxon>
        <taxon>Liberibacter</taxon>
    </lineage>
</organism>
<evidence type="ECO:0000256" key="1">
    <source>
        <dbReference type="SAM" id="Coils"/>
    </source>
</evidence>
<keyword evidence="3" id="KW-1133">Transmembrane helix</keyword>
<feature type="region of interest" description="Disordered" evidence="2">
    <location>
        <begin position="483"/>
        <end position="506"/>
    </location>
</feature>
<dbReference type="EMBL" id="CP004021">
    <property type="protein sequence ID" value="AKK20192.1"/>
    <property type="molecule type" value="Genomic_DNA"/>
</dbReference>
<feature type="compositionally biased region" description="Polar residues" evidence="2">
    <location>
        <begin position="542"/>
        <end position="564"/>
    </location>
</feature>
<dbReference type="Proteomes" id="UP000035503">
    <property type="component" value="Chromosome"/>
</dbReference>
<feature type="region of interest" description="Disordered" evidence="2">
    <location>
        <begin position="542"/>
        <end position="569"/>
    </location>
</feature>
<dbReference type="PATRIC" id="fig|1277257.4.peg.609"/>
<accession>A0A0G3I8V6</accession>
<reference evidence="4 5" key="1">
    <citation type="journal article" date="2015" name="Genome Announc.">
        <title>Complete Genome Sequence of 'Candidatus Liberibacter africanus,' a Bacterium Associated with Citrus Huanglongbing.</title>
        <authorList>
            <person name="Lin H."/>
            <person name="Pietersen G."/>
            <person name="Han C."/>
            <person name="Read D.A."/>
            <person name="Lou B."/>
            <person name="Gupta G."/>
            <person name="Civerolo E.L."/>
        </authorList>
    </citation>
    <scope>NUCLEOTIDE SEQUENCE [LARGE SCALE GENOMIC DNA]</scope>
    <source>
        <strain evidence="4 5">PTSAPSY</strain>
    </source>
</reference>
<feature type="compositionally biased region" description="Polar residues" evidence="2">
    <location>
        <begin position="128"/>
        <end position="140"/>
    </location>
</feature>
<keyword evidence="3" id="KW-0472">Membrane</keyword>
<keyword evidence="1" id="KW-0175">Coiled coil</keyword>
<keyword evidence="5" id="KW-1185">Reference proteome</keyword>
<dbReference type="STRING" id="1277257.G293_02820"/>
<feature type="coiled-coil region" evidence="1">
    <location>
        <begin position="342"/>
        <end position="369"/>
    </location>
</feature>
<feature type="transmembrane region" description="Helical" evidence="3">
    <location>
        <begin position="647"/>
        <end position="669"/>
    </location>
</feature>
<proteinExistence type="predicted"/>
<dbReference type="RefSeq" id="WP_047264213.1">
    <property type="nucleotide sequence ID" value="NZ_CP004021.1"/>
</dbReference>
<dbReference type="OrthoDB" id="8273615at2"/>
<evidence type="ECO:0000313" key="5">
    <source>
        <dbReference type="Proteomes" id="UP000035503"/>
    </source>
</evidence>
<gene>
    <name evidence="4" type="ORF">G293_02820</name>
</gene>
<dbReference type="KEGG" id="lau:G293_02820"/>
<evidence type="ECO:0000313" key="4">
    <source>
        <dbReference type="EMBL" id="AKK20192.1"/>
    </source>
</evidence>
<keyword evidence="3" id="KW-0812">Transmembrane</keyword>
<protein>
    <submittedName>
        <fullName evidence="4">Putative peptidoglycan binding protein</fullName>
    </submittedName>
</protein>
<feature type="compositionally biased region" description="Polar residues" evidence="2">
    <location>
        <begin position="483"/>
        <end position="492"/>
    </location>
</feature>
<feature type="region of interest" description="Disordered" evidence="2">
    <location>
        <begin position="119"/>
        <end position="140"/>
    </location>
</feature>
<evidence type="ECO:0000256" key="3">
    <source>
        <dbReference type="SAM" id="Phobius"/>
    </source>
</evidence>
<dbReference type="AlphaFoldDB" id="A0A0G3I8V6"/>
<name>A0A0G3I8V6_LIBAF</name>
<evidence type="ECO:0000256" key="2">
    <source>
        <dbReference type="SAM" id="MobiDB-lite"/>
    </source>
</evidence>